<dbReference type="AlphaFoldDB" id="A0AAD7ZLI4"/>
<keyword evidence="2" id="KW-1185">Reference proteome</keyword>
<evidence type="ECO:0000313" key="1">
    <source>
        <dbReference type="EMBL" id="KAJ9582546.1"/>
    </source>
</evidence>
<sequence length="56" mass="7048">FVYSGVYNTFYEYFTYANVQENAALQIYNRMERFFMKITHIIQYTRYLDPHFIFIR</sequence>
<organism evidence="1 2">
    <name type="scientific">Diploptera punctata</name>
    <name type="common">Pacific beetle cockroach</name>
    <dbReference type="NCBI Taxonomy" id="6984"/>
    <lineage>
        <taxon>Eukaryota</taxon>
        <taxon>Metazoa</taxon>
        <taxon>Ecdysozoa</taxon>
        <taxon>Arthropoda</taxon>
        <taxon>Hexapoda</taxon>
        <taxon>Insecta</taxon>
        <taxon>Pterygota</taxon>
        <taxon>Neoptera</taxon>
        <taxon>Polyneoptera</taxon>
        <taxon>Dictyoptera</taxon>
        <taxon>Blattodea</taxon>
        <taxon>Blaberoidea</taxon>
        <taxon>Blaberidae</taxon>
        <taxon>Diplopterinae</taxon>
        <taxon>Diploptera</taxon>
    </lineage>
</organism>
<name>A0AAD7ZLI4_DIPPU</name>
<evidence type="ECO:0000313" key="2">
    <source>
        <dbReference type="Proteomes" id="UP001233999"/>
    </source>
</evidence>
<protein>
    <submittedName>
        <fullName evidence="1">Uncharacterized protein</fullName>
    </submittedName>
</protein>
<feature type="non-terminal residue" evidence="1">
    <location>
        <position position="56"/>
    </location>
</feature>
<proteinExistence type="predicted"/>
<dbReference type="EMBL" id="JASPKZ010007795">
    <property type="protein sequence ID" value="KAJ9582546.1"/>
    <property type="molecule type" value="Genomic_DNA"/>
</dbReference>
<comment type="caution">
    <text evidence="1">The sequence shown here is derived from an EMBL/GenBank/DDBJ whole genome shotgun (WGS) entry which is preliminary data.</text>
</comment>
<reference evidence="1" key="2">
    <citation type="submission" date="2023-05" db="EMBL/GenBank/DDBJ databases">
        <authorList>
            <person name="Fouks B."/>
        </authorList>
    </citation>
    <scope>NUCLEOTIDE SEQUENCE</scope>
    <source>
        <strain evidence="1">Stay&amp;Tobe</strain>
        <tissue evidence="1">Testes</tissue>
    </source>
</reference>
<gene>
    <name evidence="1" type="ORF">L9F63_003104</name>
</gene>
<dbReference type="Proteomes" id="UP001233999">
    <property type="component" value="Unassembled WGS sequence"/>
</dbReference>
<accession>A0AAD7ZLI4</accession>
<feature type="non-terminal residue" evidence="1">
    <location>
        <position position="1"/>
    </location>
</feature>
<reference evidence="1" key="1">
    <citation type="journal article" date="2023" name="IScience">
        <title>Live-bearing cockroach genome reveals convergent evolutionary mechanisms linked to viviparity in insects and beyond.</title>
        <authorList>
            <person name="Fouks B."/>
            <person name="Harrison M.C."/>
            <person name="Mikhailova A.A."/>
            <person name="Marchal E."/>
            <person name="English S."/>
            <person name="Carruthers M."/>
            <person name="Jennings E.C."/>
            <person name="Chiamaka E.L."/>
            <person name="Frigard R.A."/>
            <person name="Pippel M."/>
            <person name="Attardo G.M."/>
            <person name="Benoit J.B."/>
            <person name="Bornberg-Bauer E."/>
            <person name="Tobe S.S."/>
        </authorList>
    </citation>
    <scope>NUCLEOTIDE SEQUENCE</scope>
    <source>
        <strain evidence="1">Stay&amp;Tobe</strain>
    </source>
</reference>